<keyword evidence="2" id="KW-1185">Reference proteome</keyword>
<protein>
    <submittedName>
        <fullName evidence="1">Uncharacterized protein</fullName>
    </submittedName>
</protein>
<dbReference type="AlphaFoldDB" id="A0AAP0M5L1"/>
<dbReference type="EMBL" id="JBCGBO010000005">
    <property type="protein sequence ID" value="KAK9199223.1"/>
    <property type="molecule type" value="Genomic_DNA"/>
</dbReference>
<evidence type="ECO:0000313" key="1">
    <source>
        <dbReference type="EMBL" id="KAK9199223.1"/>
    </source>
</evidence>
<organism evidence="1 2">
    <name type="scientific">Citrus x changshan-huyou</name>
    <dbReference type="NCBI Taxonomy" id="2935761"/>
    <lineage>
        <taxon>Eukaryota</taxon>
        <taxon>Viridiplantae</taxon>
        <taxon>Streptophyta</taxon>
        <taxon>Embryophyta</taxon>
        <taxon>Tracheophyta</taxon>
        <taxon>Spermatophyta</taxon>
        <taxon>Magnoliopsida</taxon>
        <taxon>eudicotyledons</taxon>
        <taxon>Gunneridae</taxon>
        <taxon>Pentapetalae</taxon>
        <taxon>rosids</taxon>
        <taxon>malvids</taxon>
        <taxon>Sapindales</taxon>
        <taxon>Rutaceae</taxon>
        <taxon>Aurantioideae</taxon>
        <taxon>Citrus</taxon>
    </lineage>
</organism>
<gene>
    <name evidence="1" type="ORF">WN944_014411</name>
</gene>
<sequence length="122" mass="13714">MHFSLDLRVPLTVHPKLTVRAGCFSGPLTCSLLASIIFSPITFPWHGMLCNLEKYIFNLFYRSLQCIPAFFIPCIVRQQENNNNNNPDDEAAVAPGVEEVDEFTHDVEGNSMQNGTRHCSVD</sequence>
<name>A0AAP0M5L1_9ROSI</name>
<reference evidence="1 2" key="1">
    <citation type="submission" date="2024-05" db="EMBL/GenBank/DDBJ databases">
        <title>Haplotype-resolved chromosome-level genome assembly of Huyou (Citrus changshanensis).</title>
        <authorList>
            <person name="Miao C."/>
            <person name="Chen W."/>
            <person name="Wu Y."/>
            <person name="Wang L."/>
            <person name="Zhao S."/>
            <person name="Grierson D."/>
            <person name="Xu C."/>
            <person name="Chen K."/>
        </authorList>
    </citation>
    <scope>NUCLEOTIDE SEQUENCE [LARGE SCALE GENOMIC DNA]</scope>
    <source>
        <strain evidence="1">01-14</strain>
        <tissue evidence="1">Leaf</tissue>
    </source>
</reference>
<proteinExistence type="predicted"/>
<dbReference type="Proteomes" id="UP001428341">
    <property type="component" value="Unassembled WGS sequence"/>
</dbReference>
<evidence type="ECO:0000313" key="2">
    <source>
        <dbReference type="Proteomes" id="UP001428341"/>
    </source>
</evidence>
<comment type="caution">
    <text evidence="1">The sequence shown here is derived from an EMBL/GenBank/DDBJ whole genome shotgun (WGS) entry which is preliminary data.</text>
</comment>
<accession>A0AAP0M5L1</accession>